<proteinExistence type="predicted"/>
<accession>A0AAN7PN09</accession>
<feature type="chain" id="PRO_5042842017" evidence="1">
    <location>
        <begin position="19"/>
        <end position="198"/>
    </location>
</feature>
<name>A0AAN7PN09_9COLE</name>
<dbReference type="AlphaFoldDB" id="A0AAN7PN09"/>
<sequence>MTFSYYLISSLFIGLCLTEDDFNATQKNVMPDYYWRDYVGIIPNDALPGGFDKSRARTYIGQILTKDLLLPATIHNGSKTSVASANGETIYVDNFVKILCTRNRGRYRWVTTENSKTHLLTNFHLVIGGTEAGYVLNIGRVAHDMQVIVGKVFAHHTPYKGLTIPYNNTEITYQSYELLVYQIPEYTETPKPTKAPIN</sequence>
<dbReference type="Pfam" id="PF11901">
    <property type="entry name" value="DM9"/>
    <property type="match status" value="1"/>
</dbReference>
<dbReference type="PANTHER" id="PTHR31649:SF10">
    <property type="entry name" value="IP19903P-RELATED"/>
    <property type="match status" value="1"/>
</dbReference>
<organism evidence="2 3">
    <name type="scientific">Aquatica leii</name>
    <dbReference type="NCBI Taxonomy" id="1421715"/>
    <lineage>
        <taxon>Eukaryota</taxon>
        <taxon>Metazoa</taxon>
        <taxon>Ecdysozoa</taxon>
        <taxon>Arthropoda</taxon>
        <taxon>Hexapoda</taxon>
        <taxon>Insecta</taxon>
        <taxon>Pterygota</taxon>
        <taxon>Neoptera</taxon>
        <taxon>Endopterygota</taxon>
        <taxon>Coleoptera</taxon>
        <taxon>Polyphaga</taxon>
        <taxon>Elateriformia</taxon>
        <taxon>Elateroidea</taxon>
        <taxon>Lampyridae</taxon>
        <taxon>Luciolinae</taxon>
        <taxon>Aquatica</taxon>
    </lineage>
</organism>
<evidence type="ECO:0000313" key="2">
    <source>
        <dbReference type="EMBL" id="KAK4886676.1"/>
    </source>
</evidence>
<dbReference type="Proteomes" id="UP001353858">
    <property type="component" value="Unassembled WGS sequence"/>
</dbReference>
<keyword evidence="3" id="KW-1185">Reference proteome</keyword>
<dbReference type="EMBL" id="JARPUR010000001">
    <property type="protein sequence ID" value="KAK4886676.1"/>
    <property type="molecule type" value="Genomic_DNA"/>
</dbReference>
<keyword evidence="1" id="KW-0732">Signal</keyword>
<feature type="signal peptide" evidence="1">
    <location>
        <begin position="1"/>
        <end position="18"/>
    </location>
</feature>
<gene>
    <name evidence="2" type="ORF">RN001_002947</name>
</gene>
<comment type="caution">
    <text evidence="2">The sequence shown here is derived from an EMBL/GenBank/DDBJ whole genome shotgun (WGS) entry which is preliminary data.</text>
</comment>
<reference evidence="3" key="1">
    <citation type="submission" date="2023-01" db="EMBL/GenBank/DDBJ databases">
        <title>Key to firefly adult light organ development and bioluminescence: homeobox transcription factors regulate luciferase expression and transportation to peroxisome.</title>
        <authorList>
            <person name="Fu X."/>
        </authorList>
    </citation>
    <scope>NUCLEOTIDE SEQUENCE [LARGE SCALE GENOMIC DNA]</scope>
</reference>
<dbReference type="PANTHER" id="PTHR31649">
    <property type="entry name" value="AGAP009604-PA"/>
    <property type="match status" value="1"/>
</dbReference>
<dbReference type="SMART" id="SM00696">
    <property type="entry name" value="DM9"/>
    <property type="match status" value="1"/>
</dbReference>
<protein>
    <submittedName>
        <fullName evidence="2">Uncharacterized protein</fullName>
    </submittedName>
</protein>
<evidence type="ECO:0000313" key="3">
    <source>
        <dbReference type="Proteomes" id="UP001353858"/>
    </source>
</evidence>
<dbReference type="InterPro" id="IPR006616">
    <property type="entry name" value="DM9_repeat"/>
</dbReference>
<evidence type="ECO:0000256" key="1">
    <source>
        <dbReference type="SAM" id="SignalP"/>
    </source>
</evidence>